<keyword evidence="3" id="KW-1185">Reference proteome</keyword>
<dbReference type="OrthoDB" id="8018451at2759"/>
<organism evidence="2 3">
    <name type="scientific">Nephila pilipes</name>
    <name type="common">Giant wood spider</name>
    <name type="synonym">Nephila maculata</name>
    <dbReference type="NCBI Taxonomy" id="299642"/>
    <lineage>
        <taxon>Eukaryota</taxon>
        <taxon>Metazoa</taxon>
        <taxon>Ecdysozoa</taxon>
        <taxon>Arthropoda</taxon>
        <taxon>Chelicerata</taxon>
        <taxon>Arachnida</taxon>
        <taxon>Araneae</taxon>
        <taxon>Araneomorphae</taxon>
        <taxon>Entelegynae</taxon>
        <taxon>Araneoidea</taxon>
        <taxon>Nephilidae</taxon>
        <taxon>Nephila</taxon>
    </lineage>
</organism>
<evidence type="ECO:0000259" key="1">
    <source>
        <dbReference type="Pfam" id="PF23055"/>
    </source>
</evidence>
<evidence type="ECO:0000313" key="3">
    <source>
        <dbReference type="Proteomes" id="UP000887013"/>
    </source>
</evidence>
<dbReference type="Pfam" id="PF23055">
    <property type="entry name" value="DUF7041"/>
    <property type="match status" value="1"/>
</dbReference>
<dbReference type="PANTHER" id="PTHR33327">
    <property type="entry name" value="ENDONUCLEASE"/>
    <property type="match status" value="1"/>
</dbReference>
<dbReference type="AlphaFoldDB" id="A0A8X6INM2"/>
<dbReference type="EMBL" id="BMAW01046107">
    <property type="protein sequence ID" value="GFS53690.1"/>
    <property type="molecule type" value="Genomic_DNA"/>
</dbReference>
<dbReference type="Proteomes" id="UP000887013">
    <property type="component" value="Unassembled WGS sequence"/>
</dbReference>
<accession>A0A8X6INM2</accession>
<dbReference type="PANTHER" id="PTHR33327:SF3">
    <property type="entry name" value="RNA-DIRECTED DNA POLYMERASE"/>
    <property type="match status" value="1"/>
</dbReference>
<comment type="caution">
    <text evidence="2">The sequence shown here is derived from an EMBL/GenBank/DDBJ whole genome shotgun (WGS) entry which is preliminary data.</text>
</comment>
<feature type="domain" description="DUF7041" evidence="1">
    <location>
        <begin position="39"/>
        <end position="101"/>
    </location>
</feature>
<protein>
    <submittedName>
        <fullName evidence="2">Retrovirus-related Pol polyprotein from transposon opus</fullName>
    </submittedName>
</protein>
<name>A0A8X6INM2_NEPPI</name>
<sequence>MHDPGFDAIRDDKHPIDSLQKSDIYEDMEKSEKTNRVDLGAQFRNAKLTADQTKYDYVISSIEPDTLSQVSDILLSLTPDGKYQTIKEILISSYANSETQNSNIFDWIRISDKESATQFLIDIGAELSVISPLSSVKRTVTKLEPFAANGTKIRTNGQKLLKLDLGFRRSLNWPFVIADVNRPIIGQKTYPKPEIILNEHNNHDEMHDPGFEAFRDDKHPIDSLQKSDIYEDMEKSQMTNRVDVTTIKRRERISMSNRYALVN</sequence>
<dbReference type="InterPro" id="IPR055469">
    <property type="entry name" value="DUF7041"/>
</dbReference>
<gene>
    <name evidence="2" type="primary">pol_3678</name>
    <name evidence="2" type="ORF">NPIL_257501</name>
</gene>
<reference evidence="2" key="1">
    <citation type="submission" date="2020-08" db="EMBL/GenBank/DDBJ databases">
        <title>Multicomponent nature underlies the extraordinary mechanical properties of spider dragline silk.</title>
        <authorList>
            <person name="Kono N."/>
            <person name="Nakamura H."/>
            <person name="Mori M."/>
            <person name="Yoshida Y."/>
            <person name="Ohtoshi R."/>
            <person name="Malay A.D."/>
            <person name="Moran D.A.P."/>
            <person name="Tomita M."/>
            <person name="Numata K."/>
            <person name="Arakawa K."/>
        </authorList>
    </citation>
    <scope>NUCLEOTIDE SEQUENCE</scope>
</reference>
<evidence type="ECO:0000313" key="2">
    <source>
        <dbReference type="EMBL" id="GFS53690.1"/>
    </source>
</evidence>
<proteinExistence type="predicted"/>